<keyword evidence="3" id="KW-0410">Iron transport</keyword>
<dbReference type="Gene3D" id="2.170.130.10">
    <property type="entry name" value="TonB-dependent receptor, plug domain"/>
    <property type="match status" value="1"/>
</dbReference>
<keyword evidence="11" id="KW-0675">Receptor</keyword>
<dbReference type="PANTHER" id="PTHR40980">
    <property type="entry name" value="PLUG DOMAIN-CONTAINING PROTEIN"/>
    <property type="match status" value="1"/>
</dbReference>
<dbReference type="SUPFAM" id="SSF56935">
    <property type="entry name" value="Porins"/>
    <property type="match status" value="1"/>
</dbReference>
<evidence type="ECO:0000259" key="10">
    <source>
        <dbReference type="SMART" id="SM00965"/>
    </source>
</evidence>
<keyword evidence="4" id="KW-0408">Iron</keyword>
<dbReference type="Proteomes" id="UP000318055">
    <property type="component" value="Chromosome"/>
</dbReference>
<evidence type="ECO:0000256" key="6">
    <source>
        <dbReference type="ARBA" id="ARBA00023237"/>
    </source>
</evidence>
<dbReference type="EMBL" id="CP042239">
    <property type="protein sequence ID" value="QDX26937.1"/>
    <property type="molecule type" value="Genomic_DNA"/>
</dbReference>
<dbReference type="InterPro" id="IPR000531">
    <property type="entry name" value="Beta-barrel_TonB"/>
</dbReference>
<dbReference type="PANTHER" id="PTHR40980:SF3">
    <property type="entry name" value="TONB-DEPENDENT RECEPTOR-LIKE BETA-BARREL DOMAIN-CONTAINING PROTEIN"/>
    <property type="match status" value="1"/>
</dbReference>
<feature type="chain" id="PRO_5022190894" evidence="9">
    <location>
        <begin position="28"/>
        <end position="1004"/>
    </location>
</feature>
<evidence type="ECO:0000256" key="7">
    <source>
        <dbReference type="RuleBase" id="RU003357"/>
    </source>
</evidence>
<keyword evidence="5 7" id="KW-0472">Membrane</keyword>
<feature type="compositionally biased region" description="Low complexity" evidence="8">
    <location>
        <begin position="118"/>
        <end position="129"/>
    </location>
</feature>
<dbReference type="RefSeq" id="WP_145848037.1">
    <property type="nucleotide sequence ID" value="NZ_CP042239.1"/>
</dbReference>
<feature type="signal peptide" evidence="9">
    <location>
        <begin position="1"/>
        <end position="27"/>
    </location>
</feature>
<evidence type="ECO:0000256" key="3">
    <source>
        <dbReference type="ARBA" id="ARBA00022496"/>
    </source>
</evidence>
<dbReference type="KEGG" id="ssua:FPZ54_13605"/>
<dbReference type="OrthoDB" id="5476657at2"/>
<dbReference type="InterPro" id="IPR037066">
    <property type="entry name" value="Plug_dom_sf"/>
</dbReference>
<comment type="subcellular location">
    <subcellularLocation>
        <location evidence="1 7">Cell outer membrane</location>
    </subcellularLocation>
</comment>
<dbReference type="CDD" id="cd01347">
    <property type="entry name" value="ligand_gated_channel"/>
    <property type="match status" value="1"/>
</dbReference>
<dbReference type="NCBIfam" id="TIGR01782">
    <property type="entry name" value="TonB-Xanth-Caul"/>
    <property type="match status" value="1"/>
</dbReference>
<accession>A0A518RHJ1</accession>
<dbReference type="InterPro" id="IPR011662">
    <property type="entry name" value="Secretin/TonB_short_N"/>
</dbReference>
<dbReference type="AlphaFoldDB" id="A0A518RHJ1"/>
<evidence type="ECO:0000256" key="1">
    <source>
        <dbReference type="ARBA" id="ARBA00004442"/>
    </source>
</evidence>
<dbReference type="Pfam" id="PF07660">
    <property type="entry name" value="STN"/>
    <property type="match status" value="1"/>
</dbReference>
<dbReference type="InterPro" id="IPR010104">
    <property type="entry name" value="TonB_rcpt_bac"/>
</dbReference>
<evidence type="ECO:0000256" key="5">
    <source>
        <dbReference type="ARBA" id="ARBA00023136"/>
    </source>
</evidence>
<evidence type="ECO:0000313" key="11">
    <source>
        <dbReference type="EMBL" id="QDX26937.1"/>
    </source>
</evidence>
<dbReference type="InterPro" id="IPR036942">
    <property type="entry name" value="Beta-barrel_TonB_sf"/>
</dbReference>
<evidence type="ECO:0000313" key="12">
    <source>
        <dbReference type="Proteomes" id="UP000318055"/>
    </source>
</evidence>
<dbReference type="InterPro" id="IPR012910">
    <property type="entry name" value="Plug_dom"/>
</dbReference>
<evidence type="ECO:0000256" key="4">
    <source>
        <dbReference type="ARBA" id="ARBA00023004"/>
    </source>
</evidence>
<feature type="region of interest" description="Disordered" evidence="8">
    <location>
        <begin position="113"/>
        <end position="140"/>
    </location>
</feature>
<organism evidence="11 12">
    <name type="scientific">Sphingomonas suaedae</name>
    <dbReference type="NCBI Taxonomy" id="2599297"/>
    <lineage>
        <taxon>Bacteria</taxon>
        <taxon>Pseudomonadati</taxon>
        <taxon>Pseudomonadota</taxon>
        <taxon>Alphaproteobacteria</taxon>
        <taxon>Sphingomonadales</taxon>
        <taxon>Sphingomonadaceae</taxon>
        <taxon>Sphingomonas</taxon>
    </lineage>
</organism>
<comment type="similarity">
    <text evidence="7">Belongs to the TonB-dependent receptor family.</text>
</comment>
<dbReference type="SMART" id="SM00965">
    <property type="entry name" value="STN"/>
    <property type="match status" value="1"/>
</dbReference>
<feature type="domain" description="Secretin/TonB short N-terminal" evidence="10">
    <location>
        <begin position="60"/>
        <end position="110"/>
    </location>
</feature>
<dbReference type="GO" id="GO:0009279">
    <property type="term" value="C:cell outer membrane"/>
    <property type="evidence" value="ECO:0007669"/>
    <property type="project" value="UniProtKB-SubCell"/>
</dbReference>
<keyword evidence="9" id="KW-0732">Signal</keyword>
<keyword evidence="2" id="KW-0813">Transport</keyword>
<keyword evidence="6" id="KW-0998">Cell outer membrane</keyword>
<evidence type="ECO:0000256" key="2">
    <source>
        <dbReference type="ARBA" id="ARBA00022448"/>
    </source>
</evidence>
<dbReference type="Gene3D" id="3.55.50.30">
    <property type="match status" value="1"/>
</dbReference>
<evidence type="ECO:0000256" key="8">
    <source>
        <dbReference type="SAM" id="MobiDB-lite"/>
    </source>
</evidence>
<reference evidence="11 12" key="1">
    <citation type="submission" date="2019-07" db="EMBL/GenBank/DDBJ databases">
        <title>Sphingomonas alkalisoli sp. nov., isolated from rhizosphere soil of Suaedae salsa.</title>
        <authorList>
            <person name="Zhang H."/>
            <person name="Xu L."/>
            <person name="Zhang J.-X."/>
            <person name="Sun J.-Q."/>
        </authorList>
    </citation>
    <scope>NUCLEOTIDE SEQUENCE [LARGE SCALE GENOMIC DNA]</scope>
    <source>
        <strain evidence="11 12">XS-10</strain>
    </source>
</reference>
<evidence type="ECO:0000256" key="9">
    <source>
        <dbReference type="SAM" id="SignalP"/>
    </source>
</evidence>
<dbReference type="GO" id="GO:0006826">
    <property type="term" value="P:iron ion transport"/>
    <property type="evidence" value="ECO:0007669"/>
    <property type="project" value="UniProtKB-KW"/>
</dbReference>
<dbReference type="Pfam" id="PF00593">
    <property type="entry name" value="TonB_dep_Rec_b-barrel"/>
    <property type="match status" value="1"/>
</dbReference>
<dbReference type="Gene3D" id="2.40.170.20">
    <property type="entry name" value="TonB-dependent receptor, beta-barrel domain"/>
    <property type="match status" value="1"/>
</dbReference>
<proteinExistence type="inferred from homology"/>
<keyword evidence="3" id="KW-0406">Ion transport</keyword>
<sequence>MIVPRHFTHLLLCSVAFCNVAWDPALAQATTLASARQFDFDLPAQPLGSALLQFSRVTGLQVATSPDLLNGMRSTPLRGRMTAAQALRRLMSGSSIDGRIVGDTVTVTRRRVAGKPVSRATQAASSRTADPTAAGALQNDDLTPAATEIVVTGFRESLAKAQELKKAATGTSDVIVAQDIAAFPDQNLAEALQRIAGVAITRDSGEGRQISLRGLGPEFTRTQLNGMEVLTNTASGLDSRGAISRSRSFDYSVFASELFNQVTVQKSFAAEQDEGGIGGTIGLRTAKPFDYAGLTAVVSAKGQVNEHTKTLTPRAVGLISNRWGDFGALLSVAYSSADTIEYGFRNINWSQINFGAANVGPNISAEIRDKLVNASGADRVWSSRQQTYATWFAKRERLGITGALQYHPDDRTDVTLDILYGKLTNDRHNTAIGSGGTNGVAANDIRGTQVITDVTLDRYNSIVAASFDNVDFRSESRLSEDATEFWQVVLNGRTDLTDNVQLSGLAGWSKSNFNGSYDQTWLETVGKSFSFDVNIDKPRTMYGFDITDPATGWDVQRMETRADRIQSEFYNAEGQLAWRVGEGATLKLGGSFKQFENSAWQRRLTFVYEDLPGVPQVPTMLVPRSSIVPYLIADVRGAYATLNPDTRLDAGDTIAGSDFSIRERTYSGFGQFDMAGEIAGIGVRANVGLRYFRTTLTSKGTAITGGTLTPVTVENSYDDFLPALNVAFDLDRSLVFRVGAARNISRAGLGDMRAAATLNLAAFGGTISAGNPFLTPFRADSIDASLEYYDGERGFLAIGAFYKNMDSFITTETTPVPYNSTGYPLSLLTDGQAPDVLINFTRPVNGPGASIKGIEIAGKRDFDFLPGPLRHLGALGNLTIADGSSDVLYSGRPVDLPLPNLSKFSANATLYFETERWGVRGSAAIRGKYRVGTGGNGNIGEFFPSTQNYDASAYFNLTPRLKLTVEAINITDQQIVQYADRDAQRLMTNTVSGRTILFGATMRF</sequence>
<gene>
    <name evidence="11" type="ORF">FPZ54_13605</name>
</gene>
<dbReference type="Pfam" id="PF07715">
    <property type="entry name" value="Plug"/>
    <property type="match status" value="1"/>
</dbReference>
<keyword evidence="12" id="KW-1185">Reference proteome</keyword>
<protein>
    <submittedName>
        <fullName evidence="11">TonB-dependent receptor</fullName>
    </submittedName>
</protein>
<keyword evidence="7" id="KW-0798">TonB box</keyword>
<name>A0A518RHJ1_9SPHN</name>